<accession>A0A6A5XC98</accession>
<dbReference type="EMBL" id="ML978076">
    <property type="protein sequence ID" value="KAF2010523.1"/>
    <property type="molecule type" value="Genomic_DNA"/>
</dbReference>
<feature type="region of interest" description="Disordered" evidence="1">
    <location>
        <begin position="83"/>
        <end position="119"/>
    </location>
</feature>
<proteinExistence type="predicted"/>
<evidence type="ECO:0000313" key="2">
    <source>
        <dbReference type="EMBL" id="KAF2010523.1"/>
    </source>
</evidence>
<feature type="compositionally biased region" description="Polar residues" evidence="1">
    <location>
        <begin position="98"/>
        <end position="107"/>
    </location>
</feature>
<sequence length="119" mass="13619">MPVPTHASAEVVKQESGYIKQVDWRYFLQVTKTTLESSGKGWTNFKTVPPKDKREYFEDVNKGLERGGLKPASEEVLDWRLEKLMRPPSQRNVRDRTANSSSVTTPPASRPFDPVRDLE</sequence>
<gene>
    <name evidence="2" type="ORF">BU24DRAFT_59554</name>
</gene>
<reference evidence="2" key="1">
    <citation type="journal article" date="2020" name="Stud. Mycol.">
        <title>101 Dothideomycetes genomes: a test case for predicting lifestyles and emergence of pathogens.</title>
        <authorList>
            <person name="Haridas S."/>
            <person name="Albert R."/>
            <person name="Binder M."/>
            <person name="Bloem J."/>
            <person name="Labutti K."/>
            <person name="Salamov A."/>
            <person name="Andreopoulos B."/>
            <person name="Baker S."/>
            <person name="Barry K."/>
            <person name="Bills G."/>
            <person name="Bluhm B."/>
            <person name="Cannon C."/>
            <person name="Castanera R."/>
            <person name="Culley D."/>
            <person name="Daum C."/>
            <person name="Ezra D."/>
            <person name="Gonzalez J."/>
            <person name="Henrissat B."/>
            <person name="Kuo A."/>
            <person name="Liang C."/>
            <person name="Lipzen A."/>
            <person name="Lutzoni F."/>
            <person name="Magnuson J."/>
            <person name="Mondo S."/>
            <person name="Nolan M."/>
            <person name="Ohm R."/>
            <person name="Pangilinan J."/>
            <person name="Park H.-J."/>
            <person name="Ramirez L."/>
            <person name="Alfaro M."/>
            <person name="Sun H."/>
            <person name="Tritt A."/>
            <person name="Yoshinaga Y."/>
            <person name="Zwiers L.-H."/>
            <person name="Turgeon B."/>
            <person name="Goodwin S."/>
            <person name="Spatafora J."/>
            <person name="Crous P."/>
            <person name="Grigoriev I."/>
        </authorList>
    </citation>
    <scope>NUCLEOTIDE SEQUENCE</scope>
    <source>
        <strain evidence="2">CBS 175.79</strain>
    </source>
</reference>
<dbReference type="GeneID" id="54291850"/>
<evidence type="ECO:0000256" key="1">
    <source>
        <dbReference type="SAM" id="MobiDB-lite"/>
    </source>
</evidence>
<dbReference type="RefSeq" id="XP_033378862.1">
    <property type="nucleotide sequence ID" value="XM_033534453.1"/>
</dbReference>
<protein>
    <submittedName>
        <fullName evidence="2">Uncharacterized protein</fullName>
    </submittedName>
</protein>
<organism evidence="2 3">
    <name type="scientific">Aaosphaeria arxii CBS 175.79</name>
    <dbReference type="NCBI Taxonomy" id="1450172"/>
    <lineage>
        <taxon>Eukaryota</taxon>
        <taxon>Fungi</taxon>
        <taxon>Dikarya</taxon>
        <taxon>Ascomycota</taxon>
        <taxon>Pezizomycotina</taxon>
        <taxon>Dothideomycetes</taxon>
        <taxon>Pleosporomycetidae</taxon>
        <taxon>Pleosporales</taxon>
        <taxon>Pleosporales incertae sedis</taxon>
        <taxon>Aaosphaeria</taxon>
    </lineage>
</organism>
<evidence type="ECO:0000313" key="3">
    <source>
        <dbReference type="Proteomes" id="UP000799778"/>
    </source>
</evidence>
<dbReference type="AlphaFoldDB" id="A0A6A5XC98"/>
<dbReference type="Proteomes" id="UP000799778">
    <property type="component" value="Unassembled WGS sequence"/>
</dbReference>
<name>A0A6A5XC98_9PLEO</name>
<keyword evidence="3" id="KW-1185">Reference proteome</keyword>